<evidence type="ECO:0000256" key="2">
    <source>
        <dbReference type="ARBA" id="ARBA00022598"/>
    </source>
</evidence>
<dbReference type="AlphaFoldDB" id="A0A7R6PM76"/>
<dbReference type="InterPro" id="IPR005148">
    <property type="entry name" value="Arg-tRNA-synth_N"/>
</dbReference>
<dbReference type="InterPro" id="IPR014729">
    <property type="entry name" value="Rossmann-like_a/b/a_fold"/>
</dbReference>
<evidence type="ECO:0000256" key="8">
    <source>
        <dbReference type="HAMAP-Rule" id="MF_00123"/>
    </source>
</evidence>
<dbReference type="PANTHER" id="PTHR11956:SF5">
    <property type="entry name" value="ARGININE--TRNA LIGASE, CYTOPLASMIC"/>
    <property type="match status" value="1"/>
</dbReference>
<keyword evidence="3 8" id="KW-0547">Nucleotide-binding</keyword>
<dbReference type="Gene3D" id="3.30.1360.70">
    <property type="entry name" value="Arginyl tRNA synthetase N-terminal domain"/>
    <property type="match status" value="1"/>
</dbReference>
<comment type="subcellular location">
    <subcellularLocation>
        <location evidence="8">Cytoplasm</location>
    </subcellularLocation>
</comment>
<evidence type="ECO:0000256" key="5">
    <source>
        <dbReference type="ARBA" id="ARBA00022917"/>
    </source>
</evidence>
<organism evidence="12 13">
    <name type="scientific">Thermotomaculum hydrothermale</name>
    <dbReference type="NCBI Taxonomy" id="981385"/>
    <lineage>
        <taxon>Bacteria</taxon>
        <taxon>Pseudomonadati</taxon>
        <taxon>Acidobacteriota</taxon>
        <taxon>Holophagae</taxon>
        <taxon>Thermotomaculales</taxon>
        <taxon>Thermotomaculaceae</taxon>
        <taxon>Thermotomaculum</taxon>
    </lineage>
</organism>
<evidence type="ECO:0000256" key="7">
    <source>
        <dbReference type="ARBA" id="ARBA00049339"/>
    </source>
</evidence>
<keyword evidence="13" id="KW-1185">Reference proteome</keyword>
<dbReference type="KEGG" id="thyd:TTHT_0048"/>
<dbReference type="GO" id="GO:0004814">
    <property type="term" value="F:arginine-tRNA ligase activity"/>
    <property type="evidence" value="ECO:0007669"/>
    <property type="project" value="UniProtKB-UniRule"/>
</dbReference>
<dbReference type="SUPFAM" id="SSF52374">
    <property type="entry name" value="Nucleotidylyl transferase"/>
    <property type="match status" value="1"/>
</dbReference>
<dbReference type="GO" id="GO:0005737">
    <property type="term" value="C:cytoplasm"/>
    <property type="evidence" value="ECO:0007669"/>
    <property type="project" value="UniProtKB-SubCell"/>
</dbReference>
<comment type="catalytic activity">
    <reaction evidence="7 8">
        <text>tRNA(Arg) + L-arginine + ATP = L-arginyl-tRNA(Arg) + AMP + diphosphate</text>
        <dbReference type="Rhea" id="RHEA:20301"/>
        <dbReference type="Rhea" id="RHEA-COMP:9658"/>
        <dbReference type="Rhea" id="RHEA-COMP:9673"/>
        <dbReference type="ChEBI" id="CHEBI:30616"/>
        <dbReference type="ChEBI" id="CHEBI:32682"/>
        <dbReference type="ChEBI" id="CHEBI:33019"/>
        <dbReference type="ChEBI" id="CHEBI:78442"/>
        <dbReference type="ChEBI" id="CHEBI:78513"/>
        <dbReference type="ChEBI" id="CHEBI:456215"/>
        <dbReference type="EC" id="6.1.1.19"/>
    </reaction>
</comment>
<evidence type="ECO:0000256" key="3">
    <source>
        <dbReference type="ARBA" id="ARBA00022741"/>
    </source>
</evidence>
<dbReference type="SMART" id="SM01016">
    <property type="entry name" value="Arg_tRNA_synt_N"/>
    <property type="match status" value="1"/>
</dbReference>
<evidence type="ECO:0000313" key="12">
    <source>
        <dbReference type="EMBL" id="BBB31701.1"/>
    </source>
</evidence>
<keyword evidence="8" id="KW-0963">Cytoplasm</keyword>
<dbReference type="HAMAP" id="MF_00123">
    <property type="entry name" value="Arg_tRNA_synth"/>
    <property type="match status" value="1"/>
</dbReference>
<protein>
    <recommendedName>
        <fullName evidence="8">Arginine--tRNA ligase</fullName>
        <ecNumber evidence="8">6.1.1.19</ecNumber>
    </recommendedName>
    <alternativeName>
        <fullName evidence="8">Arginyl-tRNA synthetase</fullName>
        <shortName evidence="8">ArgRS</shortName>
    </alternativeName>
</protein>
<dbReference type="PANTHER" id="PTHR11956">
    <property type="entry name" value="ARGINYL-TRNA SYNTHETASE"/>
    <property type="match status" value="1"/>
</dbReference>
<evidence type="ECO:0000256" key="1">
    <source>
        <dbReference type="ARBA" id="ARBA00005594"/>
    </source>
</evidence>
<keyword evidence="5 8" id="KW-0648">Protein biosynthesis</keyword>
<proteinExistence type="inferred from homology"/>
<dbReference type="SMART" id="SM00836">
    <property type="entry name" value="DALR_1"/>
    <property type="match status" value="1"/>
</dbReference>
<dbReference type="FunFam" id="3.40.50.620:FF:000116">
    <property type="entry name" value="Arginine--tRNA ligase"/>
    <property type="match status" value="1"/>
</dbReference>
<evidence type="ECO:0000256" key="6">
    <source>
        <dbReference type="ARBA" id="ARBA00023146"/>
    </source>
</evidence>
<dbReference type="EMBL" id="AP017470">
    <property type="protein sequence ID" value="BBB31701.1"/>
    <property type="molecule type" value="Genomic_DNA"/>
</dbReference>
<dbReference type="EC" id="6.1.1.19" evidence="8"/>
<evidence type="ECO:0000259" key="11">
    <source>
        <dbReference type="SMART" id="SM01016"/>
    </source>
</evidence>
<keyword evidence="2 8" id="KW-0436">Ligase</keyword>
<dbReference type="RefSeq" id="WP_201328031.1">
    <property type="nucleotide sequence ID" value="NZ_AP017470.1"/>
</dbReference>
<dbReference type="Pfam" id="PF03485">
    <property type="entry name" value="Arg_tRNA_synt_N"/>
    <property type="match status" value="1"/>
</dbReference>
<name>A0A7R6PM76_9BACT</name>
<feature type="short sequence motif" description="'HIGH' region" evidence="8">
    <location>
        <begin position="129"/>
        <end position="139"/>
    </location>
</feature>
<dbReference type="Gene3D" id="3.40.50.620">
    <property type="entry name" value="HUPs"/>
    <property type="match status" value="1"/>
</dbReference>
<feature type="domain" description="DALR anticodon binding" evidence="10">
    <location>
        <begin position="459"/>
        <end position="572"/>
    </location>
</feature>
<sequence>MIELKEKIADSIVYFLKDNGIDFKRQDILVQFKKPEKLDFGDIAFPVFRFAKDFRKPPVEIAGMVKDFFESNPLDEIEKIEVINGYVNFHISPEWMFNQLVSNLNSKGDNFYKQDVLKDKTFVVEFSSPNIAKPFSIGHLRSTVIGNFLRNLLKALGANVIGINHIGDWGTQFGKLIVAFRLWGNEEELEKDPVKYMLNLYVRFHKEAEENPELEDKAREAFLRLEKGEEEERNLWEKFRSLSLKEFEKTYKRLNVHFDKVLGEAFYSDKIDRVIKILEEKKLLEESENALVVKLDDYNMPPCLIKKSDGATLYATRDIAAAIYRKETFNFDKMLYVVGSEQKLHFRQFIKVLELAGFEWAKNMEHIDFGLYRFKDGKMSTRKGKVVLLEEVLDEAVKRIRDIMEEKNPDLTKEERENVAEVLGTGAIIFNDLKNDRIKDVQFSWDEVLNFEGESGPYIAYSYVRCNGILRNAESVKESENYKATHDSEISLIKKLFEFKEIMLIAYNNRKSHFIANYLLDLTKSFTTFYHNCRVIGESDDISSFRKMLVKLTMSTLKAGAEILGMRLPDRM</sequence>
<dbReference type="InterPro" id="IPR009080">
    <property type="entry name" value="tRNAsynth_Ia_anticodon-bd"/>
</dbReference>
<evidence type="ECO:0000259" key="10">
    <source>
        <dbReference type="SMART" id="SM00836"/>
    </source>
</evidence>
<dbReference type="InterPro" id="IPR001278">
    <property type="entry name" value="Arg-tRNA-ligase"/>
</dbReference>
<keyword evidence="4 8" id="KW-0067">ATP-binding</keyword>
<dbReference type="InterPro" id="IPR008909">
    <property type="entry name" value="DALR_anticod-bd"/>
</dbReference>
<dbReference type="Pfam" id="PF00750">
    <property type="entry name" value="tRNA-synt_1d"/>
    <property type="match status" value="1"/>
</dbReference>
<keyword evidence="6 8" id="KW-0030">Aminoacyl-tRNA synthetase</keyword>
<dbReference type="GO" id="GO:0006420">
    <property type="term" value="P:arginyl-tRNA aminoacylation"/>
    <property type="evidence" value="ECO:0007669"/>
    <property type="project" value="UniProtKB-UniRule"/>
</dbReference>
<dbReference type="NCBIfam" id="TIGR00456">
    <property type="entry name" value="argS"/>
    <property type="match status" value="1"/>
</dbReference>
<dbReference type="CDD" id="cd00671">
    <property type="entry name" value="ArgRS_core"/>
    <property type="match status" value="1"/>
</dbReference>
<accession>A0A7R6PM76</accession>
<dbReference type="PRINTS" id="PR01038">
    <property type="entry name" value="TRNASYNTHARG"/>
</dbReference>
<evidence type="ECO:0000256" key="9">
    <source>
        <dbReference type="RuleBase" id="RU363038"/>
    </source>
</evidence>
<dbReference type="Pfam" id="PF05746">
    <property type="entry name" value="DALR_1"/>
    <property type="match status" value="1"/>
</dbReference>
<evidence type="ECO:0000256" key="4">
    <source>
        <dbReference type="ARBA" id="ARBA00022840"/>
    </source>
</evidence>
<dbReference type="Gene3D" id="1.10.730.10">
    <property type="entry name" value="Isoleucyl-tRNA Synthetase, Domain 1"/>
    <property type="match status" value="1"/>
</dbReference>
<dbReference type="InterPro" id="IPR036695">
    <property type="entry name" value="Arg-tRNA-synth_N_sf"/>
</dbReference>
<dbReference type="SUPFAM" id="SSF47323">
    <property type="entry name" value="Anticodon-binding domain of a subclass of class I aminoacyl-tRNA synthetases"/>
    <property type="match status" value="1"/>
</dbReference>
<dbReference type="Proteomes" id="UP000595564">
    <property type="component" value="Chromosome"/>
</dbReference>
<comment type="subunit">
    <text evidence="8">Monomer.</text>
</comment>
<dbReference type="InterPro" id="IPR035684">
    <property type="entry name" value="ArgRS_core"/>
</dbReference>
<comment type="similarity">
    <text evidence="1 8 9">Belongs to the class-I aminoacyl-tRNA synthetase family.</text>
</comment>
<evidence type="ECO:0000313" key="13">
    <source>
        <dbReference type="Proteomes" id="UP000595564"/>
    </source>
</evidence>
<gene>
    <name evidence="8 12" type="primary">argS</name>
    <name evidence="12" type="ORF">TTHT_0048</name>
</gene>
<feature type="domain" description="Arginyl tRNA synthetase N-terminal" evidence="11">
    <location>
        <begin position="2"/>
        <end position="91"/>
    </location>
</feature>
<dbReference type="SUPFAM" id="SSF55190">
    <property type="entry name" value="Arginyl-tRNA synthetase (ArgRS), N-terminal 'additional' domain"/>
    <property type="match status" value="1"/>
</dbReference>
<reference evidence="12 13" key="1">
    <citation type="journal article" date="2012" name="Extremophiles">
        <title>Thermotomaculum hydrothermale gen. nov., sp. nov., a novel heterotrophic thermophile within the phylum Acidobacteria from a deep-sea hydrothermal vent chimney in the Southern Okinawa Trough.</title>
        <authorList>
            <person name="Izumi H."/>
            <person name="Nunoura T."/>
            <person name="Miyazaki M."/>
            <person name="Mino S."/>
            <person name="Toki T."/>
            <person name="Takai K."/>
            <person name="Sako Y."/>
            <person name="Sawabe T."/>
            <person name="Nakagawa S."/>
        </authorList>
    </citation>
    <scope>NUCLEOTIDE SEQUENCE [LARGE SCALE GENOMIC DNA]</scope>
    <source>
        <strain evidence="12 13">AC55</strain>
    </source>
</reference>
<dbReference type="GO" id="GO:0005524">
    <property type="term" value="F:ATP binding"/>
    <property type="evidence" value="ECO:0007669"/>
    <property type="project" value="UniProtKB-UniRule"/>
</dbReference>